<dbReference type="EMBL" id="CP182909">
    <property type="protein sequence ID" value="XPM64034.1"/>
    <property type="molecule type" value="Genomic_DNA"/>
</dbReference>
<gene>
    <name evidence="1" type="ORF">BH720_034045</name>
</gene>
<evidence type="ECO:0000313" key="1">
    <source>
        <dbReference type="EMBL" id="XPM64034.1"/>
    </source>
</evidence>
<proteinExistence type="predicted"/>
<accession>A0ACD5GTJ4</accession>
<reference evidence="1 2" key="1">
    <citation type="journal article" date="2016" name="Genome Announc.">
        <title>Draft Genome Sequence of the Thermotolerant Cyanobacterium Desertifilum sp. IPPAS B-1220.</title>
        <authorList>
            <person name="Mironov K.S."/>
            <person name="Sinetova M.A."/>
            <person name="Bolatkhan K."/>
            <person name="Zayadan B.K."/>
            <person name="Ustinova V.V."/>
            <person name="Kupriyanova E.V."/>
            <person name="Skrypnik A.N."/>
            <person name="Gogoleva N.E."/>
            <person name="Gogolev Y.V."/>
            <person name="Los D.A."/>
        </authorList>
    </citation>
    <scope>NUCLEOTIDE SEQUENCE [LARGE SCALE GENOMIC DNA]</scope>
    <source>
        <strain evidence="1 2">IPPAS B-1220</strain>
    </source>
</reference>
<organism evidence="1 2">
    <name type="scientific">Desertifilum tharense IPPAS B-1220</name>
    <dbReference type="NCBI Taxonomy" id="1781255"/>
    <lineage>
        <taxon>Bacteria</taxon>
        <taxon>Bacillati</taxon>
        <taxon>Cyanobacteriota</taxon>
        <taxon>Cyanophyceae</taxon>
        <taxon>Desertifilales</taxon>
        <taxon>Desertifilaceae</taxon>
        <taxon>Desertifilum</taxon>
    </lineage>
</organism>
<protein>
    <submittedName>
        <fullName evidence="1">Uncharacterized protein</fullName>
    </submittedName>
</protein>
<evidence type="ECO:0000313" key="2">
    <source>
        <dbReference type="Proteomes" id="UP000095472"/>
    </source>
</evidence>
<name>A0ACD5GTJ4_9CYAN</name>
<sequence>MRQTHPTVLLPISPSLIGSWELGIRGWGRREFRVNPNYFQTSQQS</sequence>
<keyword evidence="2" id="KW-1185">Reference proteome</keyword>
<dbReference type="Proteomes" id="UP000095472">
    <property type="component" value="Chromosome"/>
</dbReference>